<reference evidence="4" key="1">
    <citation type="submission" date="2025-08" db="UniProtKB">
        <authorList>
            <consortium name="RefSeq"/>
        </authorList>
    </citation>
    <scope>IDENTIFICATION</scope>
</reference>
<sequence>MVMVPALVGCTIQVPTIEGRKLALQMTDVVKPNTVKRIQGRGLPNPKDPQKRGDLLVTFDIRFPDNLTQATKDVLGDCLPRGTGVAPT</sequence>
<dbReference type="InterPro" id="IPR008971">
    <property type="entry name" value="HSP40/DnaJ_pept-bd"/>
</dbReference>
<keyword evidence="3" id="KW-1185">Reference proteome</keyword>
<accession>A0ABM1EYB7</accession>
<evidence type="ECO:0000313" key="4">
    <source>
        <dbReference type="RefSeq" id="XP_014677188.1"/>
    </source>
</evidence>
<dbReference type="PANTHER" id="PTHR24078:SF553">
    <property type="entry name" value="DNAJ HOMOLOG SUBFAMILY B MEMBER 5"/>
    <property type="match status" value="1"/>
</dbReference>
<gene>
    <name evidence="4" type="primary">LOC106817053</name>
</gene>
<dbReference type="SUPFAM" id="SSF49493">
    <property type="entry name" value="HSP40/DnaJ peptide-binding domain"/>
    <property type="match status" value="1"/>
</dbReference>
<proteinExistence type="predicted"/>
<evidence type="ECO:0000259" key="2">
    <source>
        <dbReference type="Pfam" id="PF01556"/>
    </source>
</evidence>
<protein>
    <submittedName>
        <fullName evidence="4">DnaJ homolog subfamily B member 5-like</fullName>
    </submittedName>
</protein>
<keyword evidence="1" id="KW-0143">Chaperone</keyword>
<name>A0ABM1EYB7_PRICU</name>
<evidence type="ECO:0000256" key="1">
    <source>
        <dbReference type="ARBA" id="ARBA00023186"/>
    </source>
</evidence>
<evidence type="ECO:0000313" key="3">
    <source>
        <dbReference type="Proteomes" id="UP000695022"/>
    </source>
</evidence>
<dbReference type="InterPro" id="IPR051339">
    <property type="entry name" value="DnaJ_subfamily_B"/>
</dbReference>
<organism evidence="3 4">
    <name type="scientific">Priapulus caudatus</name>
    <name type="common">Priapulid worm</name>
    <dbReference type="NCBI Taxonomy" id="37621"/>
    <lineage>
        <taxon>Eukaryota</taxon>
        <taxon>Metazoa</taxon>
        <taxon>Ecdysozoa</taxon>
        <taxon>Scalidophora</taxon>
        <taxon>Priapulida</taxon>
        <taxon>Priapulimorpha</taxon>
        <taxon>Priapulimorphida</taxon>
        <taxon>Priapulidae</taxon>
        <taxon>Priapulus</taxon>
    </lineage>
</organism>
<dbReference type="Proteomes" id="UP000695022">
    <property type="component" value="Unplaced"/>
</dbReference>
<dbReference type="Pfam" id="PF01556">
    <property type="entry name" value="DnaJ_C"/>
    <property type="match status" value="1"/>
</dbReference>
<dbReference type="InterPro" id="IPR002939">
    <property type="entry name" value="DnaJ_C"/>
</dbReference>
<dbReference type="RefSeq" id="XP_014677188.1">
    <property type="nucleotide sequence ID" value="XM_014821702.1"/>
</dbReference>
<dbReference type="Gene3D" id="2.60.260.20">
    <property type="entry name" value="Urease metallochaperone UreE, N-terminal domain"/>
    <property type="match status" value="1"/>
</dbReference>
<dbReference type="GeneID" id="106817053"/>
<dbReference type="PANTHER" id="PTHR24078">
    <property type="entry name" value="DNAJ HOMOLOG SUBFAMILY C MEMBER"/>
    <property type="match status" value="1"/>
</dbReference>
<feature type="domain" description="Chaperone DnaJ C-terminal" evidence="2">
    <location>
        <begin position="4"/>
        <end position="64"/>
    </location>
</feature>